<keyword evidence="1" id="KW-0808">Transferase</keyword>
<dbReference type="InterPro" id="IPR027554">
    <property type="entry name" value="Meth_Rta_06860"/>
</dbReference>
<protein>
    <submittedName>
        <fullName evidence="1">TIGR04290 family methyltransferase</fullName>
    </submittedName>
</protein>
<dbReference type="NCBIfam" id="TIGR04290">
    <property type="entry name" value="meth_Rta_06860"/>
    <property type="match status" value="1"/>
</dbReference>
<comment type="caution">
    <text evidence="1">The sequence shown here is derived from an EMBL/GenBank/DDBJ whole genome shotgun (WGS) entry which is preliminary data.</text>
</comment>
<dbReference type="EMBL" id="JAEQBW010000002">
    <property type="protein sequence ID" value="MBK6264982.1"/>
    <property type="molecule type" value="Genomic_DNA"/>
</dbReference>
<organism evidence="1 2">
    <name type="scientific">Marivirga aurantiaca</name>
    <dbReference type="NCBI Taxonomy" id="2802615"/>
    <lineage>
        <taxon>Bacteria</taxon>
        <taxon>Pseudomonadati</taxon>
        <taxon>Bacteroidota</taxon>
        <taxon>Cytophagia</taxon>
        <taxon>Cytophagales</taxon>
        <taxon>Marivirgaceae</taxon>
        <taxon>Marivirga</taxon>
    </lineage>
</organism>
<proteinExistence type="predicted"/>
<reference evidence="1" key="1">
    <citation type="submission" date="2021-01" db="EMBL/GenBank/DDBJ databases">
        <title>Marivirga aurantiaca sp. nov., isolated from intertidal surface sediments.</title>
        <authorList>
            <person name="Zhang M."/>
        </authorList>
    </citation>
    <scope>NUCLEOTIDE SEQUENCE</scope>
    <source>
        <strain evidence="1">S37H4</strain>
    </source>
</reference>
<dbReference type="PANTHER" id="PTHR43861">
    <property type="entry name" value="TRANS-ACONITATE 2-METHYLTRANSFERASE-RELATED"/>
    <property type="match status" value="1"/>
</dbReference>
<dbReference type="InterPro" id="IPR029063">
    <property type="entry name" value="SAM-dependent_MTases_sf"/>
</dbReference>
<dbReference type="RefSeq" id="WP_201430644.1">
    <property type="nucleotide sequence ID" value="NZ_JAEQBW010000002.1"/>
</dbReference>
<dbReference type="SUPFAM" id="SSF53335">
    <property type="entry name" value="S-adenosyl-L-methionine-dependent methyltransferases"/>
    <property type="match status" value="1"/>
</dbReference>
<dbReference type="Pfam" id="PF08003">
    <property type="entry name" value="Methyltransf_9"/>
    <property type="match status" value="1"/>
</dbReference>
<evidence type="ECO:0000313" key="1">
    <source>
        <dbReference type="EMBL" id="MBK6264982.1"/>
    </source>
</evidence>
<evidence type="ECO:0000313" key="2">
    <source>
        <dbReference type="Proteomes" id="UP000611723"/>
    </source>
</evidence>
<gene>
    <name evidence="1" type="ORF">JKA74_08030</name>
</gene>
<accession>A0A934WY20</accession>
<keyword evidence="2" id="KW-1185">Reference proteome</keyword>
<sequence length="268" mass="31120">MTVKREIEALAPWFHNIHLPDGSQTAPEHFLGDFPAFKWENIRHSLPENLHGWKILDIGCNAGFYSIELAKRGAEVLGIDLDDHYLKQANWTARQFGLDDRITYQKMQVYDLAQMECQFDLVWFMGVFYHLRYPMLALDIIAQKAKNMLVFQTLSMPGKEEMDVPHDIPFNNRAVMRDPAYPLMAFIENRLAGDPTNWWAPNHQGILSMLRSCGFKVTAMPEDETYIAKKDHDSPTDFNTWNYSEYLSAIGKDWQEEVGKKTKEKNEI</sequence>
<dbReference type="InterPro" id="IPR027555">
    <property type="entry name" value="Mo5U34_MeTrfas-like"/>
</dbReference>
<dbReference type="Proteomes" id="UP000611723">
    <property type="component" value="Unassembled WGS sequence"/>
</dbReference>
<name>A0A934WY20_9BACT</name>
<dbReference type="CDD" id="cd02440">
    <property type="entry name" value="AdoMet_MTases"/>
    <property type="match status" value="1"/>
</dbReference>
<dbReference type="PANTHER" id="PTHR43861:SF1">
    <property type="entry name" value="TRANS-ACONITATE 2-METHYLTRANSFERASE"/>
    <property type="match status" value="1"/>
</dbReference>
<dbReference type="GO" id="GO:0032259">
    <property type="term" value="P:methylation"/>
    <property type="evidence" value="ECO:0007669"/>
    <property type="project" value="UniProtKB-KW"/>
</dbReference>
<dbReference type="AlphaFoldDB" id="A0A934WY20"/>
<dbReference type="GO" id="GO:0008168">
    <property type="term" value="F:methyltransferase activity"/>
    <property type="evidence" value="ECO:0007669"/>
    <property type="project" value="UniProtKB-KW"/>
</dbReference>
<keyword evidence="1" id="KW-0489">Methyltransferase</keyword>
<dbReference type="Gene3D" id="3.40.50.150">
    <property type="entry name" value="Vaccinia Virus protein VP39"/>
    <property type="match status" value="1"/>
</dbReference>